<keyword evidence="2" id="KW-0732">Signal</keyword>
<protein>
    <submittedName>
        <fullName evidence="3">Uncharacterized protein</fullName>
    </submittedName>
</protein>
<evidence type="ECO:0000256" key="1">
    <source>
        <dbReference type="SAM" id="MobiDB-lite"/>
    </source>
</evidence>
<dbReference type="EMBL" id="FJVC01000596">
    <property type="protein sequence ID" value="CZT52443.1"/>
    <property type="molecule type" value="Genomic_DNA"/>
</dbReference>
<evidence type="ECO:0000256" key="2">
    <source>
        <dbReference type="SAM" id="SignalP"/>
    </source>
</evidence>
<feature type="compositionally biased region" description="Low complexity" evidence="1">
    <location>
        <begin position="51"/>
        <end position="61"/>
    </location>
</feature>
<accession>A0A1E1MTP0</accession>
<name>A0A1E1MTP0_RHYSE</name>
<keyword evidence="4" id="KW-1185">Reference proteome</keyword>
<feature type="region of interest" description="Disordered" evidence="1">
    <location>
        <begin position="47"/>
        <end position="84"/>
    </location>
</feature>
<feature type="signal peptide" evidence="2">
    <location>
        <begin position="1"/>
        <end position="24"/>
    </location>
</feature>
<evidence type="ECO:0000313" key="4">
    <source>
        <dbReference type="Proteomes" id="UP000177625"/>
    </source>
</evidence>
<organism evidence="3 4">
    <name type="scientific">Rhynchosporium secalis</name>
    <name type="common">Barley scald fungus</name>
    <dbReference type="NCBI Taxonomy" id="38038"/>
    <lineage>
        <taxon>Eukaryota</taxon>
        <taxon>Fungi</taxon>
        <taxon>Dikarya</taxon>
        <taxon>Ascomycota</taxon>
        <taxon>Pezizomycotina</taxon>
        <taxon>Leotiomycetes</taxon>
        <taxon>Helotiales</taxon>
        <taxon>Ploettnerulaceae</taxon>
        <taxon>Rhynchosporium</taxon>
    </lineage>
</organism>
<dbReference type="Proteomes" id="UP000177625">
    <property type="component" value="Unassembled WGS sequence"/>
</dbReference>
<reference evidence="4" key="1">
    <citation type="submission" date="2016-03" db="EMBL/GenBank/DDBJ databases">
        <authorList>
            <person name="Guldener U."/>
        </authorList>
    </citation>
    <scope>NUCLEOTIDE SEQUENCE [LARGE SCALE GENOMIC DNA]</scope>
</reference>
<evidence type="ECO:0000313" key="3">
    <source>
        <dbReference type="EMBL" id="CZT52443.1"/>
    </source>
</evidence>
<proteinExistence type="predicted"/>
<sequence length="157" mass="17519">MRSLLARAAWPLAALVMLLSQVLATAMVSDPHRELREQDDHANVLPDIGVSSSPSLASSPAEYPNKSYWPSDESDQSSHDQQAKSGATTNACVYELLRCVAEISRNKNDPPFRMEWTITQDKVTVHAGAHEYCTTNDGNFVHKTHRMGFWQRASNYS</sequence>
<feature type="chain" id="PRO_5009448667" evidence="2">
    <location>
        <begin position="25"/>
        <end position="157"/>
    </location>
</feature>
<gene>
    <name evidence="3" type="ORF">RSE6_13777</name>
</gene>
<dbReference type="AlphaFoldDB" id="A0A1E1MTP0"/>